<evidence type="ECO:0000256" key="8">
    <source>
        <dbReference type="ARBA" id="ARBA00023136"/>
    </source>
</evidence>
<dbReference type="OrthoDB" id="62120at2759"/>
<keyword evidence="10" id="KW-0326">Glycosidase</keyword>
<keyword evidence="5" id="KW-0378">Hydrolase</keyword>
<evidence type="ECO:0000256" key="13">
    <source>
        <dbReference type="ARBA" id="ARBA00037126"/>
    </source>
</evidence>
<keyword evidence="7 17" id="KW-1133">Transmembrane helix</keyword>
<keyword evidence="8 17" id="KW-0472">Membrane</keyword>
<feature type="compositionally biased region" description="Low complexity" evidence="16">
    <location>
        <begin position="357"/>
        <end position="371"/>
    </location>
</feature>
<dbReference type="STRING" id="253628.A0A0D2AYX9"/>
<evidence type="ECO:0000259" key="18">
    <source>
        <dbReference type="Pfam" id="PF00150"/>
    </source>
</evidence>
<keyword evidence="20" id="KW-1185">Reference proteome</keyword>
<evidence type="ECO:0000256" key="14">
    <source>
        <dbReference type="ARBA" id="ARBA00038929"/>
    </source>
</evidence>
<comment type="similarity">
    <text evidence="2">Belongs to the glycosyl hydrolase 5 (cellulase A) family.</text>
</comment>
<reference evidence="19 20" key="1">
    <citation type="submission" date="2015-01" db="EMBL/GenBank/DDBJ databases">
        <title>The Genome Sequence of Ochroconis gallopava CBS43764.</title>
        <authorList>
            <consortium name="The Broad Institute Genomics Platform"/>
            <person name="Cuomo C."/>
            <person name="de Hoog S."/>
            <person name="Gorbushina A."/>
            <person name="Stielow B."/>
            <person name="Teixiera M."/>
            <person name="Abouelleil A."/>
            <person name="Chapman S.B."/>
            <person name="Priest M."/>
            <person name="Young S.K."/>
            <person name="Wortman J."/>
            <person name="Nusbaum C."/>
            <person name="Birren B."/>
        </authorList>
    </citation>
    <scope>NUCLEOTIDE SEQUENCE [LARGE SCALE GENOMIC DNA]</scope>
    <source>
        <strain evidence="19 20">CBS 43764</strain>
    </source>
</reference>
<feature type="compositionally biased region" description="Low complexity" evidence="16">
    <location>
        <begin position="73"/>
        <end position="89"/>
    </location>
</feature>
<accession>A0A0D2AYX9</accession>
<evidence type="ECO:0000256" key="7">
    <source>
        <dbReference type="ARBA" id="ARBA00022989"/>
    </source>
</evidence>
<feature type="domain" description="Glycoside hydrolase family 5" evidence="18">
    <location>
        <begin position="502"/>
        <end position="738"/>
    </location>
</feature>
<dbReference type="GO" id="GO:0009986">
    <property type="term" value="C:cell surface"/>
    <property type="evidence" value="ECO:0007669"/>
    <property type="project" value="TreeGrafter"/>
</dbReference>
<evidence type="ECO:0000256" key="1">
    <source>
        <dbReference type="ARBA" id="ARBA00004401"/>
    </source>
</evidence>
<dbReference type="EC" id="3.2.1.58" evidence="14"/>
<feature type="region of interest" description="Disordered" evidence="16">
    <location>
        <begin position="1"/>
        <end position="249"/>
    </location>
</feature>
<feature type="compositionally biased region" description="Basic and acidic residues" evidence="16">
    <location>
        <begin position="16"/>
        <end position="32"/>
    </location>
</feature>
<feature type="transmembrane region" description="Helical" evidence="17">
    <location>
        <begin position="330"/>
        <end position="351"/>
    </location>
</feature>
<keyword evidence="11" id="KW-0961">Cell wall biogenesis/degradation</keyword>
<feature type="compositionally biased region" description="Basic and acidic residues" evidence="16">
    <location>
        <begin position="199"/>
        <end position="228"/>
    </location>
</feature>
<evidence type="ECO:0000256" key="9">
    <source>
        <dbReference type="ARBA" id="ARBA00023180"/>
    </source>
</evidence>
<dbReference type="GO" id="GO:0005576">
    <property type="term" value="C:extracellular region"/>
    <property type="evidence" value="ECO:0007669"/>
    <property type="project" value="TreeGrafter"/>
</dbReference>
<protein>
    <recommendedName>
        <fullName evidence="14">glucan 1,3-beta-glucosidase</fullName>
        <ecNumber evidence="14">3.2.1.58</ecNumber>
    </recommendedName>
    <alternativeName>
        <fullName evidence="15">Exo-1,3-beta-glucanase D</fullName>
    </alternativeName>
</protein>
<keyword evidence="9" id="KW-0325">Glycoprotein</keyword>
<dbReference type="Pfam" id="PF00150">
    <property type="entry name" value="Cellulase"/>
    <property type="match status" value="1"/>
</dbReference>
<dbReference type="AlphaFoldDB" id="A0A0D2AYX9"/>
<evidence type="ECO:0000256" key="5">
    <source>
        <dbReference type="ARBA" id="ARBA00022801"/>
    </source>
</evidence>
<dbReference type="InterPro" id="IPR050386">
    <property type="entry name" value="Glycosyl_hydrolase_5"/>
</dbReference>
<dbReference type="Gene3D" id="3.20.20.80">
    <property type="entry name" value="Glycosidases"/>
    <property type="match status" value="1"/>
</dbReference>
<evidence type="ECO:0000313" key="19">
    <source>
        <dbReference type="EMBL" id="KIW04369.1"/>
    </source>
</evidence>
<evidence type="ECO:0000256" key="11">
    <source>
        <dbReference type="ARBA" id="ARBA00023316"/>
    </source>
</evidence>
<gene>
    <name evidence="19" type="ORF">PV09_04653</name>
</gene>
<dbReference type="GO" id="GO:0004338">
    <property type="term" value="F:glucan exo-1,3-beta-glucosidase activity"/>
    <property type="evidence" value="ECO:0007669"/>
    <property type="project" value="UniProtKB-EC"/>
</dbReference>
<evidence type="ECO:0000256" key="17">
    <source>
        <dbReference type="SAM" id="Phobius"/>
    </source>
</evidence>
<proteinExistence type="inferred from homology"/>
<dbReference type="RefSeq" id="XP_016214238.1">
    <property type="nucleotide sequence ID" value="XM_016358036.1"/>
</dbReference>
<comment type="function">
    <text evidence="13">Glucosidase involved in the degradation of cellulosic biomass. Active on lichenan.</text>
</comment>
<evidence type="ECO:0000256" key="4">
    <source>
        <dbReference type="ARBA" id="ARBA00022692"/>
    </source>
</evidence>
<dbReference type="InterPro" id="IPR001547">
    <property type="entry name" value="Glyco_hydro_5"/>
</dbReference>
<dbReference type="EMBL" id="KN847541">
    <property type="protein sequence ID" value="KIW04369.1"/>
    <property type="molecule type" value="Genomic_DNA"/>
</dbReference>
<evidence type="ECO:0000256" key="15">
    <source>
        <dbReference type="ARBA" id="ARBA00041260"/>
    </source>
</evidence>
<dbReference type="SUPFAM" id="SSF51445">
    <property type="entry name" value="(Trans)glycosidases"/>
    <property type="match status" value="1"/>
</dbReference>
<dbReference type="GO" id="GO:0005886">
    <property type="term" value="C:plasma membrane"/>
    <property type="evidence" value="ECO:0007669"/>
    <property type="project" value="UniProtKB-SubCell"/>
</dbReference>
<comment type="catalytic activity">
    <reaction evidence="12">
        <text>Successive hydrolysis of beta-D-glucose units from the non-reducing ends of (1-&gt;3)-beta-D-glucans, releasing alpha-glucose.</text>
        <dbReference type="EC" id="3.2.1.58"/>
    </reaction>
</comment>
<feature type="compositionally biased region" description="Basic and acidic residues" evidence="16">
    <location>
        <begin position="109"/>
        <end position="189"/>
    </location>
</feature>
<dbReference type="PANTHER" id="PTHR31297:SF34">
    <property type="entry name" value="GLUCAN 1,3-BETA-GLUCOSIDASE 2"/>
    <property type="match status" value="1"/>
</dbReference>
<evidence type="ECO:0000256" key="3">
    <source>
        <dbReference type="ARBA" id="ARBA00022475"/>
    </source>
</evidence>
<dbReference type="HOGENOM" id="CLU_004624_4_0_1"/>
<feature type="region of interest" description="Disordered" evidence="16">
    <location>
        <begin position="357"/>
        <end position="384"/>
    </location>
</feature>
<organism evidence="19 20">
    <name type="scientific">Verruconis gallopava</name>
    <dbReference type="NCBI Taxonomy" id="253628"/>
    <lineage>
        <taxon>Eukaryota</taxon>
        <taxon>Fungi</taxon>
        <taxon>Dikarya</taxon>
        <taxon>Ascomycota</taxon>
        <taxon>Pezizomycotina</taxon>
        <taxon>Dothideomycetes</taxon>
        <taxon>Pleosporomycetidae</taxon>
        <taxon>Venturiales</taxon>
        <taxon>Sympoventuriaceae</taxon>
        <taxon>Verruconis</taxon>
    </lineage>
</organism>
<dbReference type="Proteomes" id="UP000053259">
    <property type="component" value="Unassembled WGS sequence"/>
</dbReference>
<keyword evidence="6" id="KW-0735">Signal-anchor</keyword>
<evidence type="ECO:0000313" key="20">
    <source>
        <dbReference type="Proteomes" id="UP000053259"/>
    </source>
</evidence>
<name>A0A0D2AYX9_9PEZI</name>
<evidence type="ECO:0000256" key="6">
    <source>
        <dbReference type="ARBA" id="ARBA00022968"/>
    </source>
</evidence>
<evidence type="ECO:0000256" key="16">
    <source>
        <dbReference type="SAM" id="MobiDB-lite"/>
    </source>
</evidence>
<dbReference type="GO" id="GO:0071555">
    <property type="term" value="P:cell wall organization"/>
    <property type="evidence" value="ECO:0007669"/>
    <property type="project" value="UniProtKB-KW"/>
</dbReference>
<dbReference type="VEuPathDB" id="FungiDB:PV09_04653"/>
<evidence type="ECO:0000256" key="10">
    <source>
        <dbReference type="ARBA" id="ARBA00023295"/>
    </source>
</evidence>
<comment type="subcellular location">
    <subcellularLocation>
        <location evidence="1">Cell membrane</location>
        <topology evidence="1">Single-pass type II membrane protein</topology>
    </subcellularLocation>
</comment>
<dbReference type="InParanoid" id="A0A0D2AYX9"/>
<keyword evidence="3" id="KW-1003">Cell membrane</keyword>
<dbReference type="GeneID" id="27312626"/>
<dbReference type="PANTHER" id="PTHR31297">
    <property type="entry name" value="GLUCAN ENDO-1,6-BETA-GLUCOSIDASE B"/>
    <property type="match status" value="1"/>
</dbReference>
<evidence type="ECO:0000256" key="2">
    <source>
        <dbReference type="ARBA" id="ARBA00005641"/>
    </source>
</evidence>
<evidence type="ECO:0000256" key="12">
    <source>
        <dbReference type="ARBA" id="ARBA00036824"/>
    </source>
</evidence>
<sequence>MPHEDSDRERRRRRPSRDPESDRERRREPDQYRRRRGHRATDSQGELLPRSRDRSSQDYGSSSTPRHRRESRGGSSSGQQLSTGSLAQLNSANAKRGYNPRGYDADYLEEVRAKERKLEKERRREEREAERERRRAARHAEREERNRLEALQRDRDDEAERDRIKAEERERRREEKRQLRRAEKERQRQLELAQEEAEAEARERQRVAHRERQRQLRREEERERRHQESNLGNEDENDHASSPAVRTPRKTKWWLGGGYDELQNEDSPRARYFEQAHSPKKKSRVISGPYLEDQRSEEVYEYRKEKLEGSSQASDYTSTTLWKKKRNKRICIYVSVLIVVLIIIIPVAVVMSKKKSSSSSSSLTSSATSSKPANSNLDGLNPDSVPADKKGTYYDPWSWYDTEDFNCTYTDATVGGLPIIGLNMTWDDSVQSNPNVPRLNETFEYGTMPIRGVNVGGWLSLEPFITPSFFDKFSSRDGVIDEWTLTSNLGSKAASIIEPHYSSFINKQTFIDIRAAGFDHVRIPFSYWAVTTYDGDPYVPQISWRYLLRGIEYARQNGLRVNLDLHGAPGSQNGWNHSGRQGIIRWLNGTDGALNGQRTIDVHNQLSQFFSQPRYKNLVTMYGLVNEPRMVALNTDSVVAWSESAISTIRKNGFDGIIVFGDGFLGLDNWQGRMQNYDNLVLDVHQYVIFNNEQISLDHSDKLNFACKGWTAQTLRSMNKATGFGPTLCGEWSQADTDCTQYLNNVGVGSRWTGTLNTGNESTQVLTPQCPTNNNPVCSCDGANADPSSYSDVYKDWLMKFAIAQMDSFEMGWGWFYWTWKTESAVQWSWELGSQAGILPKTVYDRSWNCNQTIPDYASEGLPEYY</sequence>
<dbReference type="GO" id="GO:0009251">
    <property type="term" value="P:glucan catabolic process"/>
    <property type="evidence" value="ECO:0007669"/>
    <property type="project" value="TreeGrafter"/>
</dbReference>
<dbReference type="FunFam" id="3.20.20.80:FF:000033">
    <property type="entry name" value="Glucan 1,3-beta-glucosidase A"/>
    <property type="match status" value="1"/>
</dbReference>
<dbReference type="InterPro" id="IPR017853">
    <property type="entry name" value="GH"/>
</dbReference>
<keyword evidence="4 17" id="KW-0812">Transmembrane</keyword>